<organismHost>
    <name type="scientific">Homo sapiens</name>
    <name type="common">Human</name>
    <dbReference type="NCBI Taxonomy" id="9606"/>
</organismHost>
<dbReference type="EMBL" id="MH790556">
    <property type="protein sequence ID" value="QBH76210.1"/>
    <property type="molecule type" value="Genomic_DNA"/>
</dbReference>
<organism evidence="2">
    <name type="scientific">Human herpesvirus 2</name>
    <name type="common">HHV-2</name>
    <name type="synonym">Human herpes simplex virus 2</name>
    <dbReference type="NCBI Taxonomy" id="10310"/>
    <lineage>
        <taxon>Viruses</taxon>
        <taxon>Duplodnaviria</taxon>
        <taxon>Heunggongvirae</taxon>
        <taxon>Peploviricota</taxon>
        <taxon>Herviviricetes</taxon>
        <taxon>Herpesvirales</taxon>
        <taxon>Orthoherpesviridae</taxon>
        <taxon>Alphaherpesvirinae</taxon>
        <taxon>Simplexvirus</taxon>
        <taxon>Simplexvirus humanalpha2</taxon>
    </lineage>
</organism>
<evidence type="ECO:0000313" key="2">
    <source>
        <dbReference type="EMBL" id="QBH78567.1"/>
    </source>
</evidence>
<sequence>MLFSREVPPWLNIVMPIPGWTIPGPWVPRTPGGKTCPGASSVTSPWAARSSRGGWFCWRRRYADLAHPTQRMRPV</sequence>
<protein>
    <submittedName>
        <fullName evidence="2">Uncharacterized protein</fullName>
    </submittedName>
</protein>
<accession>A0A481TBU5</accession>
<evidence type="ECO:0000313" key="1">
    <source>
        <dbReference type="EMBL" id="QBH76210.1"/>
    </source>
</evidence>
<proteinExistence type="predicted"/>
<dbReference type="EMBL" id="MH790584">
    <property type="protein sequence ID" value="QBH78567.1"/>
    <property type="molecule type" value="Genomic_DNA"/>
</dbReference>
<reference evidence="2" key="1">
    <citation type="submission" date="2018-08" db="EMBL/GenBank/DDBJ databases">
        <title>HSV2 whole genome sequences from clinical isolates.</title>
        <authorList>
            <person name="Roychoudhury P."/>
            <person name="Greninger A.L."/>
            <person name="Jerome K.R."/>
            <person name="Johnston C."/>
            <person name="Wald A."/>
            <person name="Xie H."/>
        </authorList>
    </citation>
    <scope>NUCLEOTIDE SEQUENCE</scope>
    <source>
        <strain evidence="2">2012-10336</strain>
        <strain evidence="1">2012-15948</strain>
    </source>
</reference>
<name>A0A481TBU5_HHV2</name>